<dbReference type="AlphaFoldDB" id="A0A9J6ATF9"/>
<dbReference type="OrthoDB" id="1306001at2759"/>
<accession>A0A9J6ATF9</accession>
<sequence length="160" mass="18651">MGEDGKMPALTLMEWGICTTRNLRPKLEVNLHIKVGDGKRTRFWRDIWINQLPLKDSYPDLFLLCNNPEAWINEFWTAQGTNSEPDSVRRSHNEDGVFTADQAYKMESLQQSNNHSKEERNDHSILVFTMSEDRGDHHPSILAMQLHITNMGHTPQQFRF</sequence>
<reference evidence="1 2" key="1">
    <citation type="submission" date="2020-09" db="EMBL/GenBank/DDBJ databases">
        <title>De no assembly of potato wild relative species, Solanum commersonii.</title>
        <authorList>
            <person name="Cho K."/>
        </authorList>
    </citation>
    <scope>NUCLEOTIDE SEQUENCE [LARGE SCALE GENOMIC DNA]</scope>
    <source>
        <strain evidence="1">LZ3.2</strain>
        <tissue evidence="1">Leaf</tissue>
    </source>
</reference>
<dbReference type="PANTHER" id="PTHR36617">
    <property type="entry name" value="PROTEIN, PUTATIVE-RELATED"/>
    <property type="match status" value="1"/>
</dbReference>
<gene>
    <name evidence="1" type="ORF">H5410_012902</name>
</gene>
<dbReference type="Proteomes" id="UP000824120">
    <property type="component" value="Chromosome 2"/>
</dbReference>
<dbReference type="EMBL" id="JACXVP010000002">
    <property type="protein sequence ID" value="KAG5627684.1"/>
    <property type="molecule type" value="Genomic_DNA"/>
</dbReference>
<evidence type="ECO:0000313" key="1">
    <source>
        <dbReference type="EMBL" id="KAG5627684.1"/>
    </source>
</evidence>
<evidence type="ECO:0000313" key="2">
    <source>
        <dbReference type="Proteomes" id="UP000824120"/>
    </source>
</evidence>
<keyword evidence="2" id="KW-1185">Reference proteome</keyword>
<proteinExistence type="predicted"/>
<dbReference type="PANTHER" id="PTHR36617:SF16">
    <property type="entry name" value="OS04G0516500 PROTEIN"/>
    <property type="match status" value="1"/>
</dbReference>
<comment type="caution">
    <text evidence="1">The sequence shown here is derived from an EMBL/GenBank/DDBJ whole genome shotgun (WGS) entry which is preliminary data.</text>
</comment>
<organism evidence="1 2">
    <name type="scientific">Solanum commersonii</name>
    <name type="common">Commerson's wild potato</name>
    <name type="synonym">Commerson's nightshade</name>
    <dbReference type="NCBI Taxonomy" id="4109"/>
    <lineage>
        <taxon>Eukaryota</taxon>
        <taxon>Viridiplantae</taxon>
        <taxon>Streptophyta</taxon>
        <taxon>Embryophyta</taxon>
        <taxon>Tracheophyta</taxon>
        <taxon>Spermatophyta</taxon>
        <taxon>Magnoliopsida</taxon>
        <taxon>eudicotyledons</taxon>
        <taxon>Gunneridae</taxon>
        <taxon>Pentapetalae</taxon>
        <taxon>asterids</taxon>
        <taxon>lamiids</taxon>
        <taxon>Solanales</taxon>
        <taxon>Solanaceae</taxon>
        <taxon>Solanoideae</taxon>
        <taxon>Solaneae</taxon>
        <taxon>Solanum</taxon>
    </lineage>
</organism>
<protein>
    <submittedName>
        <fullName evidence="1">Uncharacterized protein</fullName>
    </submittedName>
</protein>
<name>A0A9J6ATF9_SOLCO</name>